<feature type="region of interest" description="Disordered" evidence="1">
    <location>
        <begin position="69"/>
        <end position="127"/>
    </location>
</feature>
<gene>
    <name evidence="2" type="ORF">AWN90_11735</name>
</gene>
<accession>A0A164HI19</accession>
<name>A0A164HI19_9NOCA</name>
<reference evidence="2 3" key="1">
    <citation type="submission" date="2016-04" db="EMBL/GenBank/DDBJ databases">
        <authorList>
            <person name="Evans L.H."/>
            <person name="Alamgir A."/>
            <person name="Owens N."/>
            <person name="Weber N.D."/>
            <person name="Virtaneva K."/>
            <person name="Barbian K."/>
            <person name="Babar A."/>
            <person name="Rosenke K."/>
        </authorList>
    </citation>
    <scope>NUCLEOTIDE SEQUENCE [LARGE SCALE GENOMIC DNA]</scope>
    <source>
        <strain evidence="2 3">IFM 0406</strain>
    </source>
</reference>
<evidence type="ECO:0000313" key="2">
    <source>
        <dbReference type="EMBL" id="KZM68531.1"/>
    </source>
</evidence>
<dbReference type="AlphaFoldDB" id="A0A164HI19"/>
<dbReference type="EMBL" id="LWGR01000021">
    <property type="protein sequence ID" value="KZM68531.1"/>
    <property type="molecule type" value="Genomic_DNA"/>
</dbReference>
<organism evidence="2 3">
    <name type="scientific">Nocardia terpenica</name>
    <dbReference type="NCBI Taxonomy" id="455432"/>
    <lineage>
        <taxon>Bacteria</taxon>
        <taxon>Bacillati</taxon>
        <taxon>Actinomycetota</taxon>
        <taxon>Actinomycetes</taxon>
        <taxon>Mycobacteriales</taxon>
        <taxon>Nocardiaceae</taxon>
        <taxon>Nocardia</taxon>
    </lineage>
</organism>
<sequence>MRHLMITAGDLTIEITREDPVSNQDTIDAITAQLTKVKTEILGKIDQLENSGGTADFAALKALIDDLDAIVPDQPDTDKPDTDKPDAEQPGTEPGTDEPRTQPGTDQPGTDAGTAPPGVDPNTGEPL</sequence>
<feature type="compositionally biased region" description="Basic and acidic residues" evidence="1">
    <location>
        <begin position="76"/>
        <end position="87"/>
    </location>
</feature>
<dbReference type="Proteomes" id="UP000076512">
    <property type="component" value="Unassembled WGS sequence"/>
</dbReference>
<dbReference type="STRING" id="455432.AWN90_11735"/>
<protein>
    <submittedName>
        <fullName evidence="2">Uncharacterized protein</fullName>
    </submittedName>
</protein>
<evidence type="ECO:0000256" key="1">
    <source>
        <dbReference type="SAM" id="MobiDB-lite"/>
    </source>
</evidence>
<comment type="caution">
    <text evidence="2">The sequence shown here is derived from an EMBL/GenBank/DDBJ whole genome shotgun (WGS) entry which is preliminary data.</text>
</comment>
<evidence type="ECO:0000313" key="3">
    <source>
        <dbReference type="Proteomes" id="UP000076512"/>
    </source>
</evidence>
<proteinExistence type="predicted"/>
<keyword evidence="3" id="KW-1185">Reference proteome</keyword>